<keyword evidence="2" id="KW-1185">Reference proteome</keyword>
<comment type="caution">
    <text evidence="1">The sequence shown here is derived from an EMBL/GenBank/DDBJ whole genome shotgun (WGS) entry which is preliminary data.</text>
</comment>
<dbReference type="AlphaFoldDB" id="A0A834IZU0"/>
<name>A0A834IZU0_RHYFE</name>
<reference evidence="1" key="1">
    <citation type="submission" date="2020-08" db="EMBL/GenBank/DDBJ databases">
        <title>Genome sequencing and assembly of the red palm weevil Rhynchophorus ferrugineus.</title>
        <authorList>
            <person name="Dias G.B."/>
            <person name="Bergman C.M."/>
            <person name="Manee M."/>
        </authorList>
    </citation>
    <scope>NUCLEOTIDE SEQUENCE</scope>
    <source>
        <strain evidence="1">AA-2017</strain>
        <tissue evidence="1">Whole larva</tissue>
    </source>
</reference>
<protein>
    <submittedName>
        <fullName evidence="1">Uncharacterized protein</fullName>
    </submittedName>
</protein>
<dbReference type="Proteomes" id="UP000625711">
    <property type="component" value="Unassembled WGS sequence"/>
</dbReference>
<proteinExistence type="predicted"/>
<gene>
    <name evidence="1" type="ORF">GWI33_001736</name>
</gene>
<dbReference type="EMBL" id="JAACXV010000014">
    <property type="protein sequence ID" value="KAF7287380.1"/>
    <property type="molecule type" value="Genomic_DNA"/>
</dbReference>
<organism evidence="1 2">
    <name type="scientific">Rhynchophorus ferrugineus</name>
    <name type="common">Red palm weevil</name>
    <name type="synonym">Curculio ferrugineus</name>
    <dbReference type="NCBI Taxonomy" id="354439"/>
    <lineage>
        <taxon>Eukaryota</taxon>
        <taxon>Metazoa</taxon>
        <taxon>Ecdysozoa</taxon>
        <taxon>Arthropoda</taxon>
        <taxon>Hexapoda</taxon>
        <taxon>Insecta</taxon>
        <taxon>Pterygota</taxon>
        <taxon>Neoptera</taxon>
        <taxon>Endopterygota</taxon>
        <taxon>Coleoptera</taxon>
        <taxon>Polyphaga</taxon>
        <taxon>Cucujiformia</taxon>
        <taxon>Curculionidae</taxon>
        <taxon>Dryophthorinae</taxon>
        <taxon>Rhynchophorus</taxon>
    </lineage>
</organism>
<evidence type="ECO:0000313" key="2">
    <source>
        <dbReference type="Proteomes" id="UP000625711"/>
    </source>
</evidence>
<accession>A0A834IZU0</accession>
<evidence type="ECO:0000313" key="1">
    <source>
        <dbReference type="EMBL" id="KAF7287380.1"/>
    </source>
</evidence>
<sequence>MYSSEVQKDEFLLEEIHQKRPSNAHLAVLYYTFVIIPSESFPVICHKCEIDNSTSHYITEQHLKSRMITDGTTIPSINKTPAWFAGRRTRYTHLPLRQKRVPLERFDVVFFTTKESHRFRVLPFRSFFSHFLSGHR</sequence>